<organism evidence="1 2">
    <name type="scientific">Cajanus cajan</name>
    <name type="common">Pigeon pea</name>
    <name type="synonym">Cajanus indicus</name>
    <dbReference type="NCBI Taxonomy" id="3821"/>
    <lineage>
        <taxon>Eukaryota</taxon>
        <taxon>Viridiplantae</taxon>
        <taxon>Streptophyta</taxon>
        <taxon>Embryophyta</taxon>
        <taxon>Tracheophyta</taxon>
        <taxon>Spermatophyta</taxon>
        <taxon>Magnoliopsida</taxon>
        <taxon>eudicotyledons</taxon>
        <taxon>Gunneridae</taxon>
        <taxon>Pentapetalae</taxon>
        <taxon>rosids</taxon>
        <taxon>fabids</taxon>
        <taxon>Fabales</taxon>
        <taxon>Fabaceae</taxon>
        <taxon>Papilionoideae</taxon>
        <taxon>50 kb inversion clade</taxon>
        <taxon>NPAAA clade</taxon>
        <taxon>indigoferoid/millettioid clade</taxon>
        <taxon>Phaseoleae</taxon>
        <taxon>Cajanus</taxon>
    </lineage>
</organism>
<comment type="caution">
    <text evidence="1">The sequence shown here is derived from an EMBL/GenBank/DDBJ whole genome shotgun (WGS) entry which is preliminary data.</text>
</comment>
<evidence type="ECO:0000313" key="2">
    <source>
        <dbReference type="Proteomes" id="UP000075243"/>
    </source>
</evidence>
<protein>
    <submittedName>
        <fullName evidence="1">Uncharacterized protein</fullName>
    </submittedName>
</protein>
<dbReference type="Gramene" id="C.cajan_46480.t">
    <property type="protein sequence ID" value="C.cajan_46480.t.cds1"/>
    <property type="gene ID" value="C.cajan_46480"/>
</dbReference>
<dbReference type="Proteomes" id="UP000075243">
    <property type="component" value="Unassembled WGS sequence"/>
</dbReference>
<name>A0A151UE58_CAJCA</name>
<accession>A0A151UE58</accession>
<proteinExistence type="predicted"/>
<dbReference type="EMBL" id="AGCT01028072">
    <property type="protein sequence ID" value="KYP77626.1"/>
    <property type="molecule type" value="Genomic_DNA"/>
</dbReference>
<evidence type="ECO:0000313" key="1">
    <source>
        <dbReference type="EMBL" id="KYP77626.1"/>
    </source>
</evidence>
<gene>
    <name evidence="1" type="ORF">KK1_050407</name>
</gene>
<dbReference type="AlphaFoldDB" id="A0A151UE58"/>
<keyword evidence="2" id="KW-1185">Reference proteome</keyword>
<sequence>FQCHFPSKASLNNSIFLIPSPPWSLGLHIFSQLTHEIFRIPSSPPHRKFL</sequence>
<feature type="non-terminal residue" evidence="1">
    <location>
        <position position="1"/>
    </location>
</feature>
<reference evidence="1" key="1">
    <citation type="journal article" date="2012" name="Nat. Biotechnol.">
        <title>Draft genome sequence of pigeonpea (Cajanus cajan), an orphan legume crop of resource-poor farmers.</title>
        <authorList>
            <person name="Varshney R.K."/>
            <person name="Chen W."/>
            <person name="Li Y."/>
            <person name="Bharti A.K."/>
            <person name="Saxena R.K."/>
            <person name="Schlueter J.A."/>
            <person name="Donoghue M.T."/>
            <person name="Azam S."/>
            <person name="Fan G."/>
            <person name="Whaley A.M."/>
            <person name="Farmer A.D."/>
            <person name="Sheridan J."/>
            <person name="Iwata A."/>
            <person name="Tuteja R."/>
            <person name="Penmetsa R.V."/>
            <person name="Wu W."/>
            <person name="Upadhyaya H.D."/>
            <person name="Yang S.P."/>
            <person name="Shah T."/>
            <person name="Saxena K.B."/>
            <person name="Michael T."/>
            <person name="McCombie W.R."/>
            <person name="Yang B."/>
            <person name="Zhang G."/>
            <person name="Yang H."/>
            <person name="Wang J."/>
            <person name="Spillane C."/>
            <person name="Cook D.R."/>
            <person name="May G.D."/>
            <person name="Xu X."/>
            <person name="Jackson S.A."/>
        </authorList>
    </citation>
    <scope>NUCLEOTIDE SEQUENCE [LARGE SCALE GENOMIC DNA]</scope>
</reference>